<dbReference type="Proteomes" id="UP000076842">
    <property type="component" value="Unassembled WGS sequence"/>
</dbReference>
<reference evidence="1 2" key="1">
    <citation type="journal article" date="2016" name="Mol. Biol. Evol.">
        <title>Comparative Genomics of Early-Diverging Mushroom-Forming Fungi Provides Insights into the Origins of Lignocellulose Decay Capabilities.</title>
        <authorList>
            <person name="Nagy L.G."/>
            <person name="Riley R."/>
            <person name="Tritt A."/>
            <person name="Adam C."/>
            <person name="Daum C."/>
            <person name="Floudas D."/>
            <person name="Sun H."/>
            <person name="Yadav J.S."/>
            <person name="Pangilinan J."/>
            <person name="Larsson K.H."/>
            <person name="Matsuura K."/>
            <person name="Barry K."/>
            <person name="Labutti K."/>
            <person name="Kuo R."/>
            <person name="Ohm R.A."/>
            <person name="Bhattacharya S.S."/>
            <person name="Shirouzu T."/>
            <person name="Yoshinaga Y."/>
            <person name="Martin F.M."/>
            <person name="Grigoriev I.V."/>
            <person name="Hibbett D.S."/>
        </authorList>
    </citation>
    <scope>NUCLEOTIDE SEQUENCE [LARGE SCALE GENOMIC DNA]</scope>
    <source>
        <strain evidence="1 2">HHB12733</strain>
    </source>
</reference>
<proteinExistence type="predicted"/>
<gene>
    <name evidence="1" type="ORF">CALCODRAFT_498265</name>
</gene>
<organism evidence="1 2">
    <name type="scientific">Calocera cornea HHB12733</name>
    <dbReference type="NCBI Taxonomy" id="1353952"/>
    <lineage>
        <taxon>Eukaryota</taxon>
        <taxon>Fungi</taxon>
        <taxon>Dikarya</taxon>
        <taxon>Basidiomycota</taxon>
        <taxon>Agaricomycotina</taxon>
        <taxon>Dacrymycetes</taxon>
        <taxon>Dacrymycetales</taxon>
        <taxon>Dacrymycetaceae</taxon>
        <taxon>Calocera</taxon>
    </lineage>
</organism>
<dbReference type="EMBL" id="KV423990">
    <property type="protein sequence ID" value="KZT55672.1"/>
    <property type="molecule type" value="Genomic_DNA"/>
</dbReference>
<dbReference type="AlphaFoldDB" id="A0A165EWL8"/>
<evidence type="ECO:0000313" key="2">
    <source>
        <dbReference type="Proteomes" id="UP000076842"/>
    </source>
</evidence>
<keyword evidence="2" id="KW-1185">Reference proteome</keyword>
<dbReference type="InParanoid" id="A0A165EWL8"/>
<name>A0A165EWL8_9BASI</name>
<evidence type="ECO:0000313" key="1">
    <source>
        <dbReference type="EMBL" id="KZT55672.1"/>
    </source>
</evidence>
<protein>
    <submittedName>
        <fullName evidence="1">Uncharacterized protein</fullName>
    </submittedName>
</protein>
<accession>A0A165EWL8</accession>
<sequence>MSACECECVCLSVSVSVSLSLILALPLPSLVVFPSALPRIHTAAARPSFTAPHLASPF</sequence>